<comment type="caution">
    <text evidence="4">The sequence shown here is derived from an EMBL/GenBank/DDBJ whole genome shotgun (WGS) entry which is preliminary data.</text>
</comment>
<dbReference type="Pfam" id="PF05043">
    <property type="entry name" value="Mga"/>
    <property type="match status" value="1"/>
</dbReference>
<evidence type="ECO:0000313" key="5">
    <source>
        <dbReference type="Proteomes" id="UP000288669"/>
    </source>
</evidence>
<dbReference type="PANTHER" id="PTHR30185:SF18">
    <property type="entry name" value="TRANSCRIPTIONAL REGULATOR MTLR"/>
    <property type="match status" value="1"/>
</dbReference>
<keyword evidence="5" id="KW-1185">Reference proteome</keyword>
<dbReference type="OrthoDB" id="2143991at2"/>
<organism evidence="4 5">
    <name type="scientific">Vagococcus entomophilus</name>
    <dbReference type="NCBI Taxonomy" id="1160095"/>
    <lineage>
        <taxon>Bacteria</taxon>
        <taxon>Bacillati</taxon>
        <taxon>Bacillota</taxon>
        <taxon>Bacilli</taxon>
        <taxon>Lactobacillales</taxon>
        <taxon>Enterococcaceae</taxon>
        <taxon>Vagococcus</taxon>
    </lineage>
</organism>
<dbReference type="RefSeq" id="WP_126824449.1">
    <property type="nucleotide sequence ID" value="NZ_JBHLWU010000002.1"/>
</dbReference>
<sequence>MNFNDFLEEDGRFKYYILELLANKGNSYLSVGKLMDILFLSKYKVSNYLREIKADCHTLNMDVQLTIYESGEIICENILPREVRLLRLHYLKQSNLFKIFEAYLCAKSEVNNEYLMTKLYVGQTKFYQYRSELIKLLEERQIKIVKNRLQGKEENIRLFAFEVYYYFYNGIEWPLEENKSEVKEISVFVSQLFRLSLAPTKKSKLDLFLSVQVVRLKAQNFLNTELQTNFQEKYFDQWNRVALFFRRNFQLSEEFLRKEVDFLFSFLGIQEYLAKEIAINIETSDERIEAVTAGLMKAVEESHYLQSVENLHSYLPELEMALRRVNQKLFTFYIEPTTFISEEQITFFEESYPIFHEIIYHFLESMHRKYGYDFSDEKKTNLYYDYMFVFLDQLPVDILPDKVYICIDFSQGYAYVRYIEKMLGYFSNLNIVIEKKVTSHTDIYISDFLDFSLICEQIIWKNPPIALDWERLGNIIIKIKGEKV</sequence>
<dbReference type="InterPro" id="IPR007737">
    <property type="entry name" value="Mga_HTH"/>
</dbReference>
<feature type="domain" description="Mga helix-turn-helix" evidence="3">
    <location>
        <begin position="84"/>
        <end position="164"/>
    </location>
</feature>
<dbReference type="PANTHER" id="PTHR30185">
    <property type="entry name" value="CRYPTIC BETA-GLUCOSIDE BGL OPERON ANTITERMINATOR"/>
    <property type="match status" value="1"/>
</dbReference>
<protein>
    <recommendedName>
        <fullName evidence="3">Mga helix-turn-helix domain-containing protein</fullName>
    </recommendedName>
</protein>
<evidence type="ECO:0000256" key="2">
    <source>
        <dbReference type="ARBA" id="ARBA00023163"/>
    </source>
</evidence>
<dbReference type="EMBL" id="NGJZ01000002">
    <property type="protein sequence ID" value="RSU07055.1"/>
    <property type="molecule type" value="Genomic_DNA"/>
</dbReference>
<proteinExistence type="predicted"/>
<dbReference type="InterPro" id="IPR050661">
    <property type="entry name" value="BglG_antiterminators"/>
</dbReference>
<keyword evidence="2" id="KW-0804">Transcription</keyword>
<reference evidence="4 5" key="1">
    <citation type="submission" date="2017-05" db="EMBL/GenBank/DDBJ databases">
        <title>Vagococcus spp. assemblies.</title>
        <authorList>
            <person name="Gulvik C.A."/>
        </authorList>
    </citation>
    <scope>NUCLEOTIDE SEQUENCE [LARGE SCALE GENOMIC DNA]</scope>
    <source>
        <strain evidence="4 5">DSM 24756</strain>
    </source>
</reference>
<accession>A0A430AGL9</accession>
<dbReference type="AlphaFoldDB" id="A0A430AGL9"/>
<gene>
    <name evidence="4" type="ORF">CBF30_07295</name>
</gene>
<name>A0A430AGL9_9ENTE</name>
<keyword evidence="1" id="KW-0805">Transcription regulation</keyword>
<dbReference type="Proteomes" id="UP000288669">
    <property type="component" value="Unassembled WGS sequence"/>
</dbReference>
<evidence type="ECO:0000259" key="3">
    <source>
        <dbReference type="Pfam" id="PF05043"/>
    </source>
</evidence>
<evidence type="ECO:0000256" key="1">
    <source>
        <dbReference type="ARBA" id="ARBA00023015"/>
    </source>
</evidence>
<evidence type="ECO:0000313" key="4">
    <source>
        <dbReference type="EMBL" id="RSU07055.1"/>
    </source>
</evidence>